<reference evidence="2" key="3">
    <citation type="submission" date="2010-09" db="EMBL/GenBank/DDBJ databases">
        <title>Annotation of Gaeumannomyces graminis var. tritici R3-111a-1.</title>
        <authorList>
            <consortium name="The Broad Institute Genome Sequencing Platform"/>
            <person name="Ma L.-J."/>
            <person name="Dead R."/>
            <person name="Young S.K."/>
            <person name="Zeng Q."/>
            <person name="Gargeya S."/>
            <person name="Fitzgerald M."/>
            <person name="Haas B."/>
            <person name="Abouelleil A."/>
            <person name="Alvarado L."/>
            <person name="Arachchi H.M."/>
            <person name="Berlin A."/>
            <person name="Brown A."/>
            <person name="Chapman S.B."/>
            <person name="Chen Z."/>
            <person name="Dunbar C."/>
            <person name="Freedman E."/>
            <person name="Gearin G."/>
            <person name="Gellesch M."/>
            <person name="Goldberg J."/>
            <person name="Griggs A."/>
            <person name="Gujja S."/>
            <person name="Heiman D."/>
            <person name="Howarth C."/>
            <person name="Larson L."/>
            <person name="Lui A."/>
            <person name="MacDonald P.J.P."/>
            <person name="Mehta T."/>
            <person name="Montmayeur A."/>
            <person name="Murphy C."/>
            <person name="Neiman D."/>
            <person name="Pearson M."/>
            <person name="Priest M."/>
            <person name="Roberts A."/>
            <person name="Saif S."/>
            <person name="Shea T."/>
            <person name="Shenoy N."/>
            <person name="Sisk P."/>
            <person name="Stolte C."/>
            <person name="Sykes S."/>
            <person name="Yandava C."/>
            <person name="Wortman J."/>
            <person name="Nusbaum C."/>
            <person name="Birren B."/>
        </authorList>
    </citation>
    <scope>NUCLEOTIDE SEQUENCE</scope>
    <source>
        <strain evidence="2">R3-111a-1</strain>
    </source>
</reference>
<feature type="region of interest" description="Disordered" evidence="1">
    <location>
        <begin position="1"/>
        <end position="26"/>
    </location>
</feature>
<protein>
    <submittedName>
        <fullName evidence="2 3">Uncharacterized protein</fullName>
    </submittedName>
</protein>
<dbReference type="VEuPathDB" id="FungiDB:GGTG_06531"/>
<sequence length="116" mass="11916">MLTPSPSSTLTPRPSTAIRTRNSGGGPRAQMCLLAPAAADSCASTSHGFLAGLAGHLLPAHRLCLPACPAARPSPSRASPPLSSAAFRPGSSHVYPPRVAWCVPLCCMHVLFMSAT</sequence>
<evidence type="ECO:0000313" key="4">
    <source>
        <dbReference type="Proteomes" id="UP000006039"/>
    </source>
</evidence>
<reference evidence="2" key="2">
    <citation type="submission" date="2010-07" db="EMBL/GenBank/DDBJ databases">
        <authorList>
            <consortium name="The Broad Institute Genome Sequencing Platform"/>
            <consortium name="Broad Institute Genome Sequencing Center for Infectious Disease"/>
            <person name="Ma L.-J."/>
            <person name="Dead R."/>
            <person name="Young S."/>
            <person name="Zeng Q."/>
            <person name="Koehrsen M."/>
            <person name="Alvarado L."/>
            <person name="Berlin A."/>
            <person name="Chapman S.B."/>
            <person name="Chen Z."/>
            <person name="Freedman E."/>
            <person name="Gellesch M."/>
            <person name="Goldberg J."/>
            <person name="Griggs A."/>
            <person name="Gujja S."/>
            <person name="Heilman E.R."/>
            <person name="Heiman D."/>
            <person name="Hepburn T."/>
            <person name="Howarth C."/>
            <person name="Jen D."/>
            <person name="Larson L."/>
            <person name="Mehta T."/>
            <person name="Neiman D."/>
            <person name="Pearson M."/>
            <person name="Roberts A."/>
            <person name="Saif S."/>
            <person name="Shea T."/>
            <person name="Shenoy N."/>
            <person name="Sisk P."/>
            <person name="Stolte C."/>
            <person name="Sykes S."/>
            <person name="Walk T."/>
            <person name="White J."/>
            <person name="Yandava C."/>
            <person name="Haas B."/>
            <person name="Nusbaum C."/>
            <person name="Birren B."/>
        </authorList>
    </citation>
    <scope>NUCLEOTIDE SEQUENCE</scope>
    <source>
        <strain evidence="2">R3-111a-1</strain>
    </source>
</reference>
<proteinExistence type="predicted"/>
<evidence type="ECO:0000256" key="1">
    <source>
        <dbReference type="SAM" id="MobiDB-lite"/>
    </source>
</evidence>
<keyword evidence="4" id="KW-1185">Reference proteome</keyword>
<accession>J3NZ31</accession>
<dbReference type="AlphaFoldDB" id="J3NZ31"/>
<dbReference type="EMBL" id="GL385397">
    <property type="protein sequence ID" value="EJT76614.1"/>
    <property type="molecule type" value="Genomic_DNA"/>
</dbReference>
<evidence type="ECO:0000313" key="2">
    <source>
        <dbReference type="EMBL" id="EJT76614.1"/>
    </source>
</evidence>
<feature type="compositionally biased region" description="Low complexity" evidence="1">
    <location>
        <begin position="1"/>
        <end position="16"/>
    </location>
</feature>
<dbReference type="EnsemblFungi" id="EJT76614">
    <property type="protein sequence ID" value="EJT76614"/>
    <property type="gene ID" value="GGTG_06531"/>
</dbReference>
<dbReference type="RefSeq" id="XP_009222614.1">
    <property type="nucleotide sequence ID" value="XM_009224350.1"/>
</dbReference>
<name>J3NZ31_GAET3</name>
<reference evidence="3" key="5">
    <citation type="submission" date="2018-04" db="UniProtKB">
        <authorList>
            <consortium name="EnsemblFungi"/>
        </authorList>
    </citation>
    <scope>IDENTIFICATION</scope>
    <source>
        <strain evidence="3">R3-111a-1</strain>
    </source>
</reference>
<reference evidence="3" key="4">
    <citation type="journal article" date="2015" name="G3 (Bethesda)">
        <title>Genome sequences of three phytopathogenic species of the Magnaporthaceae family of fungi.</title>
        <authorList>
            <person name="Okagaki L.H."/>
            <person name="Nunes C.C."/>
            <person name="Sailsbery J."/>
            <person name="Clay B."/>
            <person name="Brown D."/>
            <person name="John T."/>
            <person name="Oh Y."/>
            <person name="Young N."/>
            <person name="Fitzgerald M."/>
            <person name="Haas B.J."/>
            <person name="Zeng Q."/>
            <person name="Young S."/>
            <person name="Adiconis X."/>
            <person name="Fan L."/>
            <person name="Levin J.Z."/>
            <person name="Mitchell T.K."/>
            <person name="Okubara P.A."/>
            <person name="Farman M.L."/>
            <person name="Kohn L.M."/>
            <person name="Birren B."/>
            <person name="Ma L.-J."/>
            <person name="Dean R.A."/>
        </authorList>
    </citation>
    <scope>NUCLEOTIDE SEQUENCE</scope>
    <source>
        <strain evidence="3">R3-111a-1</strain>
    </source>
</reference>
<reference evidence="4" key="1">
    <citation type="submission" date="2010-07" db="EMBL/GenBank/DDBJ databases">
        <title>The genome sequence of Gaeumannomyces graminis var. tritici strain R3-111a-1.</title>
        <authorList>
            <consortium name="The Broad Institute Genome Sequencing Platform"/>
            <person name="Ma L.-J."/>
            <person name="Dead R."/>
            <person name="Young S."/>
            <person name="Zeng Q."/>
            <person name="Koehrsen M."/>
            <person name="Alvarado L."/>
            <person name="Berlin A."/>
            <person name="Chapman S.B."/>
            <person name="Chen Z."/>
            <person name="Freedman E."/>
            <person name="Gellesch M."/>
            <person name="Goldberg J."/>
            <person name="Griggs A."/>
            <person name="Gujja S."/>
            <person name="Heilman E.R."/>
            <person name="Heiman D."/>
            <person name="Hepburn T."/>
            <person name="Howarth C."/>
            <person name="Jen D."/>
            <person name="Larson L."/>
            <person name="Mehta T."/>
            <person name="Neiman D."/>
            <person name="Pearson M."/>
            <person name="Roberts A."/>
            <person name="Saif S."/>
            <person name="Shea T."/>
            <person name="Shenoy N."/>
            <person name="Sisk P."/>
            <person name="Stolte C."/>
            <person name="Sykes S."/>
            <person name="Walk T."/>
            <person name="White J."/>
            <person name="Yandava C."/>
            <person name="Haas B."/>
            <person name="Nusbaum C."/>
            <person name="Birren B."/>
        </authorList>
    </citation>
    <scope>NUCLEOTIDE SEQUENCE [LARGE SCALE GENOMIC DNA]</scope>
    <source>
        <strain evidence="4">R3-111a-1</strain>
    </source>
</reference>
<dbReference type="GeneID" id="20346989"/>
<gene>
    <name evidence="3" type="primary">20346989</name>
    <name evidence="2" type="ORF">GGTG_06531</name>
</gene>
<organism evidence="2">
    <name type="scientific">Gaeumannomyces tritici (strain R3-111a-1)</name>
    <name type="common">Wheat and barley take-all root rot fungus</name>
    <name type="synonym">Gaeumannomyces graminis var. tritici</name>
    <dbReference type="NCBI Taxonomy" id="644352"/>
    <lineage>
        <taxon>Eukaryota</taxon>
        <taxon>Fungi</taxon>
        <taxon>Dikarya</taxon>
        <taxon>Ascomycota</taxon>
        <taxon>Pezizomycotina</taxon>
        <taxon>Sordariomycetes</taxon>
        <taxon>Sordariomycetidae</taxon>
        <taxon>Magnaporthales</taxon>
        <taxon>Magnaporthaceae</taxon>
        <taxon>Gaeumannomyces</taxon>
    </lineage>
</organism>
<dbReference type="HOGENOM" id="CLU_2097022_0_0_1"/>
<evidence type="ECO:0000313" key="3">
    <source>
        <dbReference type="EnsemblFungi" id="EJT76614"/>
    </source>
</evidence>
<dbReference type="Proteomes" id="UP000006039">
    <property type="component" value="Unassembled WGS sequence"/>
</dbReference>